<dbReference type="EMBL" id="VSSQ01128318">
    <property type="protein sequence ID" value="MPN57143.1"/>
    <property type="molecule type" value="Genomic_DNA"/>
</dbReference>
<organism evidence="1">
    <name type="scientific">bioreactor metagenome</name>
    <dbReference type="NCBI Taxonomy" id="1076179"/>
    <lineage>
        <taxon>unclassified sequences</taxon>
        <taxon>metagenomes</taxon>
        <taxon>ecological metagenomes</taxon>
    </lineage>
</organism>
<name>A0A645JC77_9ZZZZ</name>
<reference evidence="1" key="1">
    <citation type="submission" date="2019-08" db="EMBL/GenBank/DDBJ databases">
        <authorList>
            <person name="Kucharzyk K."/>
            <person name="Murdoch R.W."/>
            <person name="Higgins S."/>
            <person name="Loffler F."/>
        </authorList>
    </citation>
    <scope>NUCLEOTIDE SEQUENCE</scope>
</reference>
<accession>A0A645JC77</accession>
<proteinExistence type="predicted"/>
<comment type="caution">
    <text evidence="1">The sequence shown here is derived from an EMBL/GenBank/DDBJ whole genome shotgun (WGS) entry which is preliminary data.</text>
</comment>
<sequence length="93" mass="10124">MQAADRVLGLRHFVEDAVAMLEVSLADLGQTEPARTALQQADAERRLEPCHRLADARLGNSQARRRPGKTARLDHLGEQQHVVDVVHGGGGLL</sequence>
<protein>
    <submittedName>
        <fullName evidence="1">Uncharacterized protein</fullName>
    </submittedName>
</protein>
<gene>
    <name evidence="1" type="ORF">SDC9_204837</name>
</gene>
<dbReference type="AlphaFoldDB" id="A0A645JC77"/>
<evidence type="ECO:0000313" key="1">
    <source>
        <dbReference type="EMBL" id="MPN57143.1"/>
    </source>
</evidence>